<dbReference type="Gene3D" id="3.10.129.10">
    <property type="entry name" value="Hotdog Thioesterase"/>
    <property type="match status" value="1"/>
</dbReference>
<evidence type="ECO:0000256" key="2">
    <source>
        <dbReference type="ARBA" id="ARBA00023315"/>
    </source>
</evidence>
<dbReference type="PANTHER" id="PTHR43356">
    <property type="entry name" value="PHOSPHATE ACETYLTRANSFERASE"/>
    <property type="match status" value="1"/>
</dbReference>
<dbReference type="RefSeq" id="WP_379721833.1">
    <property type="nucleotide sequence ID" value="NZ_JBHRYJ010000001.1"/>
</dbReference>
<dbReference type="Proteomes" id="UP001595711">
    <property type="component" value="Unassembled WGS sequence"/>
</dbReference>
<sequence>MDTIENRTYDELQPGDSASLVRTLTQRDISLFAVMSGDVNPAHVDEAFARSDMFHKIIAHGMWGGALISTVLGTELPGPGTIYLDQSLRFRGPVGLGDTVTVTVTVTEKQDKGHRVTLDCQVINQDGAPVISGTALVLAPTEKIRRPRIVLPEVALYETGRNYRRLIAMTKGLAPIRTAVVHPVDAPSLLGAVEAAKAGLILPVLVGPEAKIRAAAARAALDLAPYEIVAVEHSDAAAAAAVAMVRAGRAEALMKGALHTDELMHAVVDGALGLRTKRRISHVFVIDAPGYPRPLFVTDAAINVVPGLEDKRDIVQNAIELAHALGVPEPRVAILSAVETVTAKLQSTLDAAALCKMAERGQITGGILDGPLAFDNAVSAEAAKTKGIVSAVAGRADIFVVPDLEAGNMLAKQLEYLAGAEVAGIVLGARVPIILTSRADKTLARLGSCAIALLLARHRAGGPQVAA</sequence>
<keyword evidence="6" id="KW-1185">Reference proteome</keyword>
<organism evidence="5 6">
    <name type="scientific">Ferrovibrio xuzhouensis</name>
    <dbReference type="NCBI Taxonomy" id="1576914"/>
    <lineage>
        <taxon>Bacteria</taxon>
        <taxon>Pseudomonadati</taxon>
        <taxon>Pseudomonadota</taxon>
        <taxon>Alphaproteobacteria</taxon>
        <taxon>Rhodospirillales</taxon>
        <taxon>Rhodospirillaceae</taxon>
        <taxon>Ferrovibrio</taxon>
    </lineage>
</organism>
<dbReference type="SUPFAM" id="SSF54637">
    <property type="entry name" value="Thioesterase/thiol ester dehydrase-isomerase"/>
    <property type="match status" value="1"/>
</dbReference>
<dbReference type="PANTHER" id="PTHR43356:SF2">
    <property type="entry name" value="PHOSPHATE ACETYLTRANSFERASE"/>
    <property type="match status" value="1"/>
</dbReference>
<reference evidence="6" key="1">
    <citation type="journal article" date="2019" name="Int. J. Syst. Evol. Microbiol.">
        <title>The Global Catalogue of Microorganisms (GCM) 10K type strain sequencing project: providing services to taxonomists for standard genome sequencing and annotation.</title>
        <authorList>
            <consortium name="The Broad Institute Genomics Platform"/>
            <consortium name="The Broad Institute Genome Sequencing Center for Infectious Disease"/>
            <person name="Wu L."/>
            <person name="Ma J."/>
        </authorList>
    </citation>
    <scope>NUCLEOTIDE SEQUENCE [LARGE SCALE GENOMIC DNA]</scope>
    <source>
        <strain evidence="6">KCTC 42182</strain>
    </source>
</reference>
<dbReference type="EMBL" id="JBHRYJ010000001">
    <property type="protein sequence ID" value="MFC3674587.1"/>
    <property type="molecule type" value="Genomic_DNA"/>
</dbReference>
<dbReference type="Gene3D" id="3.40.718.10">
    <property type="entry name" value="Isopropylmalate Dehydrogenase"/>
    <property type="match status" value="1"/>
</dbReference>
<dbReference type="InterPro" id="IPR002505">
    <property type="entry name" value="PTA_PTB"/>
</dbReference>
<evidence type="ECO:0000256" key="1">
    <source>
        <dbReference type="ARBA" id="ARBA00022679"/>
    </source>
</evidence>
<evidence type="ECO:0000313" key="6">
    <source>
        <dbReference type="Proteomes" id="UP001595711"/>
    </source>
</evidence>
<dbReference type="CDD" id="cd03449">
    <property type="entry name" value="R_hydratase"/>
    <property type="match status" value="1"/>
</dbReference>
<evidence type="ECO:0000259" key="3">
    <source>
        <dbReference type="Pfam" id="PF01515"/>
    </source>
</evidence>
<name>A0ABV7VC99_9PROT</name>
<dbReference type="Pfam" id="PF01575">
    <property type="entry name" value="MaoC_dehydratas"/>
    <property type="match status" value="1"/>
</dbReference>
<protein>
    <submittedName>
        <fullName evidence="5">Bifunctional enoyl-CoA hydratase/phosphate acetyltransferase</fullName>
    </submittedName>
</protein>
<feature type="domain" description="MaoC-like" evidence="4">
    <location>
        <begin position="21"/>
        <end position="115"/>
    </location>
</feature>
<dbReference type="NCBIfam" id="NF006045">
    <property type="entry name" value="PRK08190.1"/>
    <property type="match status" value="1"/>
</dbReference>
<gene>
    <name evidence="5" type="ORF">ACFOOQ_03470</name>
</gene>
<accession>A0ABV7VC99</accession>
<dbReference type="InterPro" id="IPR029069">
    <property type="entry name" value="HotDog_dom_sf"/>
</dbReference>
<dbReference type="InterPro" id="IPR002539">
    <property type="entry name" value="MaoC-like_dom"/>
</dbReference>
<proteinExistence type="predicted"/>
<keyword evidence="2" id="KW-0012">Acyltransferase</keyword>
<keyword evidence="1" id="KW-0808">Transferase</keyword>
<dbReference type="Pfam" id="PF01515">
    <property type="entry name" value="PTA_PTB"/>
    <property type="match status" value="1"/>
</dbReference>
<comment type="caution">
    <text evidence="5">The sequence shown here is derived from an EMBL/GenBank/DDBJ whole genome shotgun (WGS) entry which is preliminary data.</text>
</comment>
<evidence type="ECO:0000259" key="4">
    <source>
        <dbReference type="Pfam" id="PF01575"/>
    </source>
</evidence>
<dbReference type="SUPFAM" id="SSF53659">
    <property type="entry name" value="Isocitrate/Isopropylmalate dehydrogenase-like"/>
    <property type="match status" value="1"/>
</dbReference>
<dbReference type="NCBIfam" id="NF008852">
    <property type="entry name" value="PRK11890.1"/>
    <property type="match status" value="1"/>
</dbReference>
<feature type="domain" description="Phosphate acetyl/butaryl transferase" evidence="3">
    <location>
        <begin position="238"/>
        <end position="451"/>
    </location>
</feature>
<dbReference type="InterPro" id="IPR050500">
    <property type="entry name" value="Phos_Acetyltrans/Butyryltrans"/>
</dbReference>
<evidence type="ECO:0000313" key="5">
    <source>
        <dbReference type="EMBL" id="MFC3674587.1"/>
    </source>
</evidence>